<dbReference type="SUPFAM" id="SSF56784">
    <property type="entry name" value="HAD-like"/>
    <property type="match status" value="1"/>
</dbReference>
<dbReference type="InterPro" id="IPR023198">
    <property type="entry name" value="PGP-like_dom2"/>
</dbReference>
<name>A0ABP9M4P7_9BURK</name>
<evidence type="ECO:0000256" key="4">
    <source>
        <dbReference type="ARBA" id="ARBA00022842"/>
    </source>
</evidence>
<dbReference type="PANTHER" id="PTHR46193">
    <property type="entry name" value="6-PHOSPHOGLUCONATE PHOSPHATASE"/>
    <property type="match status" value="1"/>
</dbReference>
<gene>
    <name evidence="5" type="ORF">GCM10023337_16500</name>
</gene>
<organism evidence="5 6">
    <name type="scientific">Paenalcaligenes hermetiae</name>
    <dbReference type="NCBI Taxonomy" id="1157987"/>
    <lineage>
        <taxon>Bacteria</taxon>
        <taxon>Pseudomonadati</taxon>
        <taxon>Pseudomonadota</taxon>
        <taxon>Betaproteobacteria</taxon>
        <taxon>Burkholderiales</taxon>
        <taxon>Alcaligenaceae</taxon>
        <taxon>Paenalcaligenes</taxon>
    </lineage>
</organism>
<dbReference type="EMBL" id="BAABKD010000009">
    <property type="protein sequence ID" value="GAA5091106.1"/>
    <property type="molecule type" value="Genomic_DNA"/>
</dbReference>
<dbReference type="InterPro" id="IPR023214">
    <property type="entry name" value="HAD_sf"/>
</dbReference>
<dbReference type="InterPro" id="IPR051600">
    <property type="entry name" value="Beta-PGM-like"/>
</dbReference>
<evidence type="ECO:0000256" key="3">
    <source>
        <dbReference type="ARBA" id="ARBA00022723"/>
    </source>
</evidence>
<evidence type="ECO:0000313" key="6">
    <source>
        <dbReference type="Proteomes" id="UP001500227"/>
    </source>
</evidence>
<accession>A0ABP9M4P7</accession>
<dbReference type="Proteomes" id="UP001500227">
    <property type="component" value="Unassembled WGS sequence"/>
</dbReference>
<reference evidence="6" key="1">
    <citation type="journal article" date="2019" name="Int. J. Syst. Evol. Microbiol.">
        <title>The Global Catalogue of Microorganisms (GCM) 10K type strain sequencing project: providing services to taxonomists for standard genome sequencing and annotation.</title>
        <authorList>
            <consortium name="The Broad Institute Genomics Platform"/>
            <consortium name="The Broad Institute Genome Sequencing Center for Infectious Disease"/>
            <person name="Wu L."/>
            <person name="Ma J."/>
        </authorList>
    </citation>
    <scope>NUCLEOTIDE SEQUENCE [LARGE SCALE GENOMIC DNA]</scope>
    <source>
        <strain evidence="6">JCM 18423</strain>
    </source>
</reference>
<dbReference type="NCBIfam" id="TIGR01509">
    <property type="entry name" value="HAD-SF-IA-v3"/>
    <property type="match status" value="1"/>
</dbReference>
<evidence type="ECO:0000313" key="5">
    <source>
        <dbReference type="EMBL" id="GAA5091106.1"/>
    </source>
</evidence>
<dbReference type="Gene3D" id="3.40.50.1000">
    <property type="entry name" value="HAD superfamily/HAD-like"/>
    <property type="match status" value="1"/>
</dbReference>
<dbReference type="Gene3D" id="1.10.150.240">
    <property type="entry name" value="Putative phosphatase, domain 2"/>
    <property type="match status" value="1"/>
</dbReference>
<proteinExistence type="inferred from homology"/>
<comment type="caution">
    <text evidence="5">The sequence shown here is derived from an EMBL/GenBank/DDBJ whole genome shotgun (WGS) entry which is preliminary data.</text>
</comment>
<keyword evidence="4" id="KW-0460">Magnesium</keyword>
<dbReference type="SFLD" id="SFLDG01129">
    <property type="entry name" value="C1.5:_HAD__Beta-PGM__Phosphata"/>
    <property type="match status" value="1"/>
</dbReference>
<dbReference type="InterPro" id="IPR041492">
    <property type="entry name" value="HAD_2"/>
</dbReference>
<dbReference type="InterPro" id="IPR006439">
    <property type="entry name" value="HAD-SF_hydro_IA"/>
</dbReference>
<evidence type="ECO:0000256" key="2">
    <source>
        <dbReference type="ARBA" id="ARBA00006171"/>
    </source>
</evidence>
<comment type="similarity">
    <text evidence="2">Belongs to the HAD-like hydrolase superfamily. CbbY/CbbZ/Gph/YieH family.</text>
</comment>
<evidence type="ECO:0000256" key="1">
    <source>
        <dbReference type="ARBA" id="ARBA00001946"/>
    </source>
</evidence>
<dbReference type="Pfam" id="PF13419">
    <property type="entry name" value="HAD_2"/>
    <property type="match status" value="1"/>
</dbReference>
<comment type="cofactor">
    <cofactor evidence="1">
        <name>Mg(2+)</name>
        <dbReference type="ChEBI" id="CHEBI:18420"/>
    </cofactor>
</comment>
<sequence length="224" mass="24893">MSFQAIIFDCDGVLVDSEPIRLNLLRKMLADLGWTLSYAECQHLFLGKSTQEEIDYIQQHLGQKLDAEWIMAYTLRRNQALRQQVIAVPGIHSCLQILKKHWPEHLACASAAEKSKILLQLDKVGLSCYFQGKIFSGVDTPRNKPYPDVYLRAAEVMHTPATACAIIEDSVTGITAGVAAGATVFAYCPSSENPHPLLEAGAHYTFSQMQQLPDLLLRCTSKND</sequence>
<keyword evidence="6" id="KW-1185">Reference proteome</keyword>
<dbReference type="InterPro" id="IPR036412">
    <property type="entry name" value="HAD-like_sf"/>
</dbReference>
<protein>
    <submittedName>
        <fullName evidence="5">HAD family phosphatase</fullName>
    </submittedName>
</protein>
<keyword evidence="3" id="KW-0479">Metal-binding</keyword>
<dbReference type="SFLD" id="SFLDS00003">
    <property type="entry name" value="Haloacid_Dehalogenase"/>
    <property type="match status" value="1"/>
</dbReference>
<dbReference type="RefSeq" id="WP_300648455.1">
    <property type="nucleotide sequence ID" value="NZ_BAABKD010000009.1"/>
</dbReference>
<dbReference type="PANTHER" id="PTHR46193:SF10">
    <property type="entry name" value="6-PHOSPHOGLUCONATE PHOSPHATASE"/>
    <property type="match status" value="1"/>
</dbReference>